<evidence type="ECO:0000313" key="3">
    <source>
        <dbReference type="EMBL" id="MBB5430051.1"/>
    </source>
</evidence>
<organism evidence="3 4">
    <name type="scientific">Nocardiopsis composta</name>
    <dbReference type="NCBI Taxonomy" id="157465"/>
    <lineage>
        <taxon>Bacteria</taxon>
        <taxon>Bacillati</taxon>
        <taxon>Actinomycetota</taxon>
        <taxon>Actinomycetes</taxon>
        <taxon>Streptosporangiales</taxon>
        <taxon>Nocardiopsidaceae</taxon>
        <taxon>Nocardiopsis</taxon>
    </lineage>
</organism>
<gene>
    <name evidence="3" type="ORF">HDA36_000135</name>
</gene>
<dbReference type="InterPro" id="IPR052189">
    <property type="entry name" value="L-asp_N-monooxygenase_NS-form"/>
</dbReference>
<dbReference type="InterPro" id="IPR038732">
    <property type="entry name" value="HpyO/CreE_NAD-binding"/>
</dbReference>
<sequence>MSGARAGGGAGRPLVLAVVGAGPRGTSLVERIAANAAEAAPGRRVEVHVVDPHPPGGGRIWRRRQSPLLWMNTTADDCTLYPDASVACAGPVHGGPTLTQWAARLAEGRLPAPPGFTADPQDIAEARRVHGGWFATRRLQSAYLSWVFYRACAADPRVRVRPHRAGVRDLVGLPDGRQRLVLSGGARPIDADAVLLAQGNVEVDPGLQERRTATEAAARGLDYLPPASTADAPLDRVPAGEPVLVRGLGLAFIDAMVLLTSGRGGTFHRDGAGRLHYRRSGGEPVILAGSRRGVPYHSKIHYGLPGERPRPPRALAADALARLGDGPLDLARDLWPRALHDIAEAAHRELALSHPDRLAMDPERFLARLDEAEPGGPEAQALIARAIPDPADRFDAERIDRPLAGRRFASRAGLQRWAVGYIEADLHRRRDPRYSPDLAVFHALLAVAGILFELVRAGRVAAESADRDMPRFMGFFSFLASGPPGPRLEELLALARAGVVRFLGADTEITVAGDGFRARSASAPGEAAARTLIDARLPELRLERVRDPLLASLKRRGEIRERVPTGLIDADPADQRVRDAAGRPHPARFAAGVLVAGGAGSGGFPRPGTGAPFFSQNDALAREALAAALQVSAGGSGEGGPDAAEPAAEPAEPRS</sequence>
<evidence type="ECO:0000256" key="1">
    <source>
        <dbReference type="SAM" id="MobiDB-lite"/>
    </source>
</evidence>
<evidence type="ECO:0000259" key="2">
    <source>
        <dbReference type="Pfam" id="PF13454"/>
    </source>
</evidence>
<proteinExistence type="predicted"/>
<dbReference type="PANTHER" id="PTHR40254">
    <property type="entry name" value="BLR0577 PROTEIN"/>
    <property type="match status" value="1"/>
</dbReference>
<comment type="caution">
    <text evidence="3">The sequence shown here is derived from an EMBL/GenBank/DDBJ whole genome shotgun (WGS) entry which is preliminary data.</text>
</comment>
<dbReference type="SUPFAM" id="SSF51971">
    <property type="entry name" value="Nucleotide-binding domain"/>
    <property type="match status" value="1"/>
</dbReference>
<reference evidence="3 4" key="1">
    <citation type="submission" date="2020-08" db="EMBL/GenBank/DDBJ databases">
        <title>Sequencing the genomes of 1000 actinobacteria strains.</title>
        <authorList>
            <person name="Klenk H.-P."/>
        </authorList>
    </citation>
    <scope>NUCLEOTIDE SEQUENCE [LARGE SCALE GENOMIC DNA]</scope>
    <source>
        <strain evidence="3 4">DSM 44551</strain>
    </source>
</reference>
<dbReference type="AlphaFoldDB" id="A0A7W8QGR4"/>
<dbReference type="PANTHER" id="PTHR40254:SF1">
    <property type="entry name" value="BLR0577 PROTEIN"/>
    <property type="match status" value="1"/>
</dbReference>
<feature type="compositionally biased region" description="Low complexity" evidence="1">
    <location>
        <begin position="641"/>
        <end position="655"/>
    </location>
</feature>
<dbReference type="RefSeq" id="WP_184387629.1">
    <property type="nucleotide sequence ID" value="NZ_JACHDB010000001.1"/>
</dbReference>
<protein>
    <recommendedName>
        <fullName evidence="2">FAD-dependent urate hydroxylase HpyO/Asp monooxygenase CreE-like FAD/NAD(P)-binding domain-containing protein</fullName>
    </recommendedName>
</protein>
<dbReference type="Proteomes" id="UP000572635">
    <property type="component" value="Unassembled WGS sequence"/>
</dbReference>
<feature type="region of interest" description="Disordered" evidence="1">
    <location>
        <begin position="631"/>
        <end position="655"/>
    </location>
</feature>
<accession>A0A7W8QGR4</accession>
<dbReference type="EMBL" id="JACHDB010000001">
    <property type="protein sequence ID" value="MBB5430051.1"/>
    <property type="molecule type" value="Genomic_DNA"/>
</dbReference>
<keyword evidence="4" id="KW-1185">Reference proteome</keyword>
<feature type="domain" description="FAD-dependent urate hydroxylase HpyO/Asp monooxygenase CreE-like FAD/NAD(P)-binding" evidence="2">
    <location>
        <begin position="17"/>
        <end position="200"/>
    </location>
</feature>
<dbReference type="Pfam" id="PF13454">
    <property type="entry name" value="NAD_binding_9"/>
    <property type="match status" value="1"/>
</dbReference>
<evidence type="ECO:0000313" key="4">
    <source>
        <dbReference type="Proteomes" id="UP000572635"/>
    </source>
</evidence>
<name>A0A7W8QGR4_9ACTN</name>